<evidence type="ECO:0000313" key="3">
    <source>
        <dbReference type="EMBL" id="AEV70538.1"/>
    </source>
</evidence>
<dbReference type="GO" id="GO:0016757">
    <property type="term" value="F:glycosyltransferase activity"/>
    <property type="evidence" value="ECO:0007669"/>
    <property type="project" value="UniProtKB-KW"/>
</dbReference>
<dbReference type="CDD" id="cd06223">
    <property type="entry name" value="PRTases_typeI"/>
    <property type="match status" value="1"/>
</dbReference>
<keyword evidence="4" id="KW-1185">Reference proteome</keyword>
<feature type="domain" description="Phosphoribosyltransferase" evidence="2">
    <location>
        <begin position="124"/>
        <end position="217"/>
    </location>
</feature>
<sequence>MLERILDLVFPPKCIFCNKILNYGTGICICESCSLNIPYFSEKNLNLIKSNSYFDDIICVCEYSGIIKEALIKYKFFNKPSFGRTFARLIYNRIKEMPDWEEIDLIISVPLHRKKEQIRGYNQSYLIAKQLGKLLGIEVSKNILIRTKNTDSQSLLNRVERLRNVKDAFLVTDVNAIKGKSILVVDDIFTTGSTLNECCRVLKDAGARRITATVIATGRKF</sequence>
<dbReference type="EMBL" id="CP003065">
    <property type="protein sequence ID" value="AEV70538.1"/>
    <property type="molecule type" value="Genomic_DNA"/>
</dbReference>
<evidence type="ECO:0000256" key="1">
    <source>
        <dbReference type="ARBA" id="ARBA00008007"/>
    </source>
</evidence>
<keyword evidence="3" id="KW-0808">Transferase</keyword>
<gene>
    <name evidence="3" type="ordered locus">Clocl_4104</name>
</gene>
<keyword evidence="3" id="KW-0328">Glycosyltransferase</keyword>
<dbReference type="STRING" id="720554.Clocl_4104"/>
<dbReference type="eggNOG" id="COG1040">
    <property type="taxonomic scope" value="Bacteria"/>
</dbReference>
<dbReference type="InterPro" id="IPR051910">
    <property type="entry name" value="ComF/GntX_DNA_util-trans"/>
</dbReference>
<dbReference type="InterPro" id="IPR029057">
    <property type="entry name" value="PRTase-like"/>
</dbReference>
<dbReference type="InterPro" id="IPR000836">
    <property type="entry name" value="PRTase_dom"/>
</dbReference>
<protein>
    <submittedName>
        <fullName evidence="3">Putative amidophosphoribosyltransferase</fullName>
    </submittedName>
</protein>
<dbReference type="RefSeq" id="WP_014257035.1">
    <property type="nucleotide sequence ID" value="NC_016627.1"/>
</dbReference>
<evidence type="ECO:0000313" key="4">
    <source>
        <dbReference type="Proteomes" id="UP000005435"/>
    </source>
</evidence>
<dbReference type="HOGENOM" id="CLU_054549_0_0_9"/>
<reference evidence="4" key="1">
    <citation type="submission" date="2011-12" db="EMBL/GenBank/DDBJ databases">
        <title>Complete sequence of Clostridium clariflavum DSM 19732.</title>
        <authorList>
            <consortium name="US DOE Joint Genome Institute"/>
            <person name="Lucas S."/>
            <person name="Han J."/>
            <person name="Lapidus A."/>
            <person name="Cheng J.-F."/>
            <person name="Goodwin L."/>
            <person name="Pitluck S."/>
            <person name="Peters L."/>
            <person name="Teshima H."/>
            <person name="Detter J.C."/>
            <person name="Han C."/>
            <person name="Tapia R."/>
            <person name="Land M."/>
            <person name="Hauser L."/>
            <person name="Kyrpides N."/>
            <person name="Ivanova N."/>
            <person name="Pagani I."/>
            <person name="Kitzmiller T."/>
            <person name="Lynd L."/>
            <person name="Izquierdo J."/>
            <person name="Woyke T."/>
        </authorList>
    </citation>
    <scope>NUCLEOTIDE SEQUENCE [LARGE SCALE GENOMIC DNA]</scope>
    <source>
        <strain evidence="4">DSM 19732 / NBRC 101661 / EBR45</strain>
    </source>
</reference>
<comment type="similarity">
    <text evidence="1">Belongs to the ComF/GntX family.</text>
</comment>
<accession>G8LTM8</accession>
<name>G8LTM8_ACECE</name>
<organism evidence="3 4">
    <name type="scientific">Acetivibrio clariflavus (strain DSM 19732 / NBRC 101661 / EBR45)</name>
    <name type="common">Clostridium clariflavum</name>
    <dbReference type="NCBI Taxonomy" id="720554"/>
    <lineage>
        <taxon>Bacteria</taxon>
        <taxon>Bacillati</taxon>
        <taxon>Bacillota</taxon>
        <taxon>Clostridia</taxon>
        <taxon>Eubacteriales</taxon>
        <taxon>Oscillospiraceae</taxon>
        <taxon>Acetivibrio</taxon>
    </lineage>
</organism>
<dbReference type="Pfam" id="PF00156">
    <property type="entry name" value="Pribosyltran"/>
    <property type="match status" value="1"/>
</dbReference>
<dbReference type="Gene3D" id="3.40.50.2020">
    <property type="match status" value="1"/>
</dbReference>
<reference evidence="3 4" key="2">
    <citation type="journal article" date="2012" name="Stand. Genomic Sci.">
        <title>Complete Genome Sequence of Clostridium clariflavum DSM 19732.</title>
        <authorList>
            <person name="Izquierdo J.A."/>
            <person name="Goodwin L."/>
            <person name="Davenport K.W."/>
            <person name="Teshima H."/>
            <person name="Bruce D."/>
            <person name="Detter C."/>
            <person name="Tapia R."/>
            <person name="Han S."/>
            <person name="Land M."/>
            <person name="Hauser L."/>
            <person name="Jeffries C.D."/>
            <person name="Han J."/>
            <person name="Pitluck S."/>
            <person name="Nolan M."/>
            <person name="Chen A."/>
            <person name="Huntemann M."/>
            <person name="Mavromatis K."/>
            <person name="Mikhailova N."/>
            <person name="Liolios K."/>
            <person name="Woyke T."/>
            <person name="Lynd L.R."/>
        </authorList>
    </citation>
    <scope>NUCLEOTIDE SEQUENCE [LARGE SCALE GENOMIC DNA]</scope>
    <source>
        <strain evidence="4">DSM 19732 / NBRC 101661 / EBR45</strain>
    </source>
</reference>
<dbReference type="OrthoDB" id="9779910at2"/>
<dbReference type="Proteomes" id="UP000005435">
    <property type="component" value="Chromosome"/>
</dbReference>
<dbReference type="PANTHER" id="PTHR47505:SF1">
    <property type="entry name" value="DNA UTILIZATION PROTEIN YHGH"/>
    <property type="match status" value="1"/>
</dbReference>
<dbReference type="AlphaFoldDB" id="G8LTM8"/>
<proteinExistence type="inferred from homology"/>
<dbReference type="SUPFAM" id="SSF53271">
    <property type="entry name" value="PRTase-like"/>
    <property type="match status" value="1"/>
</dbReference>
<dbReference type="KEGG" id="ccl:Clocl_4104"/>
<evidence type="ECO:0000259" key="2">
    <source>
        <dbReference type="Pfam" id="PF00156"/>
    </source>
</evidence>
<dbReference type="PANTHER" id="PTHR47505">
    <property type="entry name" value="DNA UTILIZATION PROTEIN YHGH"/>
    <property type="match status" value="1"/>
</dbReference>